<comment type="function">
    <text evidence="12">Catalyzes the formation of phosphatidylethanolamine (PtdEtn) from phosphatidylserine (PtdSer).</text>
</comment>
<evidence type="ECO:0000313" key="14">
    <source>
        <dbReference type="EMBL" id="QQD23278.1"/>
    </source>
</evidence>
<evidence type="ECO:0000256" key="5">
    <source>
        <dbReference type="ARBA" id="ARBA00023098"/>
    </source>
</evidence>
<gene>
    <name evidence="12 14" type="primary">psd</name>
    <name evidence="14" type="ORF">GJQ55_01770</name>
</gene>
<sequence length="291" mass="32460">MTFQQKAFIALQYLLPQHLLSRLVGWLAASEIRWLKNSFINFFIDQYEVNMAEARRKSADEFRCFNDFFTRELEDGARPLASGDGVVVSPADGAVSQLGEIRNGRIFQAKGQDYSLTELLGGDSKRAEAFMGGEFATIYLSPKDYHRVHMPVTGTLREVIYVPGDLFSVNKTTAENVPRLFARNERLVAIFDTEHGPMAMVLVGAMIVAAIETVWAGLITPPKRELKVTDFSNPQPITLQQGEEMGRFLLGSTVVLCFGKDTIRWQEGLQADSPLRMGEAVAMATRTEAED</sequence>
<evidence type="ECO:0000256" key="1">
    <source>
        <dbReference type="ARBA" id="ARBA00005189"/>
    </source>
</evidence>
<keyword evidence="3 12" id="KW-0444">Lipid biosynthesis</keyword>
<dbReference type="InterPro" id="IPR033178">
    <property type="entry name" value="PSD_type1_pro"/>
</dbReference>
<dbReference type="InterPro" id="IPR033177">
    <property type="entry name" value="PSD-B"/>
</dbReference>
<keyword evidence="5 12" id="KW-0443">Lipid metabolism</keyword>
<dbReference type="Pfam" id="PF02666">
    <property type="entry name" value="PS_Dcarbxylase"/>
    <property type="match status" value="1"/>
</dbReference>
<dbReference type="AlphaFoldDB" id="A0A9X7YMS4"/>
<dbReference type="GO" id="GO:0005886">
    <property type="term" value="C:plasma membrane"/>
    <property type="evidence" value="ECO:0007669"/>
    <property type="project" value="UniProtKB-SubCell"/>
</dbReference>
<comment type="similarity">
    <text evidence="12">Belongs to the phosphatidylserine decarboxylase family. PSD-B subfamily. Prokaryotic type I sub-subfamily.</text>
</comment>
<name>A0A9X7YMS4_9GAMM</name>
<comment type="subunit">
    <text evidence="12">Heterodimer of a large membrane-associated beta subunit and a small pyruvoyl-containing alpha subunit.</text>
</comment>
<evidence type="ECO:0000256" key="4">
    <source>
        <dbReference type="ARBA" id="ARBA00022793"/>
    </source>
</evidence>
<dbReference type="HAMAP" id="MF_00662">
    <property type="entry name" value="PS_decarb_PSD_B_type1"/>
    <property type="match status" value="1"/>
</dbReference>
<feature type="active site" description="Schiff-base intermediate with substrate; via pyruvic acid; for decarboxylase activity" evidence="12">
    <location>
        <position position="252"/>
    </location>
</feature>
<keyword evidence="9 12" id="KW-0456">Lyase</keyword>
<evidence type="ECO:0000256" key="8">
    <source>
        <dbReference type="ARBA" id="ARBA00023209"/>
    </source>
</evidence>
<feature type="chain" id="PRO_5041028251" description="Phosphatidylserine decarboxylase beta chain" evidence="12">
    <location>
        <begin position="1"/>
        <end position="251"/>
    </location>
</feature>
<evidence type="ECO:0000256" key="2">
    <source>
        <dbReference type="ARBA" id="ARBA00022475"/>
    </source>
</evidence>
<reference evidence="14 15" key="1">
    <citation type="submission" date="2019-11" db="EMBL/GenBank/DDBJ databases">
        <title>Venatorbacter sp. nov. a predator of Campylobacter and other Gram-negative bacteria.</title>
        <authorList>
            <person name="Saeedi A."/>
            <person name="Cummings N.J."/>
            <person name="Connerton I.F."/>
            <person name="Connerton P.L."/>
        </authorList>
    </citation>
    <scope>NUCLEOTIDE SEQUENCE [LARGE SCALE GENOMIC DNA]</scope>
    <source>
        <strain evidence="14">XL5</strain>
    </source>
</reference>
<dbReference type="PANTHER" id="PTHR10067">
    <property type="entry name" value="PHOSPHATIDYLSERINE DECARBOXYLASE"/>
    <property type="match status" value="1"/>
</dbReference>
<evidence type="ECO:0000256" key="3">
    <source>
        <dbReference type="ARBA" id="ARBA00022516"/>
    </source>
</evidence>
<keyword evidence="11 12" id="KW-0670">Pyruvate</keyword>
<evidence type="ECO:0000256" key="6">
    <source>
        <dbReference type="ARBA" id="ARBA00023136"/>
    </source>
</evidence>
<dbReference type="Proteomes" id="UP000596074">
    <property type="component" value="Chromosome"/>
</dbReference>
<proteinExistence type="inferred from homology"/>
<keyword evidence="4 12" id="KW-0210">Decarboxylase</keyword>
<keyword evidence="7 12" id="KW-0865">Zymogen</keyword>
<feature type="modified residue" description="Pyruvic acid (Ser); by autocatalysis" evidence="12">
    <location>
        <position position="252"/>
    </location>
</feature>
<feature type="active site" description="Charge relay system; for autoendoproteolytic cleavage activity" evidence="12">
    <location>
        <position position="252"/>
    </location>
</feature>
<organism evidence="14 15">
    <name type="scientific">Venatoribacter cucullus</name>
    <dbReference type="NCBI Taxonomy" id="2661630"/>
    <lineage>
        <taxon>Bacteria</taxon>
        <taxon>Pseudomonadati</taxon>
        <taxon>Pseudomonadota</taxon>
        <taxon>Gammaproteobacteria</taxon>
        <taxon>Oceanospirillales</taxon>
        <taxon>Oceanospirillaceae</taxon>
        <taxon>Venatoribacter</taxon>
    </lineage>
</organism>
<dbReference type="InterPro" id="IPR003817">
    <property type="entry name" value="PS_Dcarbxylase"/>
</dbReference>
<keyword evidence="6 12" id="KW-0472">Membrane</keyword>
<evidence type="ECO:0000256" key="11">
    <source>
        <dbReference type="ARBA" id="ARBA00023317"/>
    </source>
</evidence>
<comment type="pathway">
    <text evidence="12">Phospholipid metabolism; phosphatidylethanolamine biosynthesis; phosphatidylethanolamine from CDP-diacylglycerol: step 2/2.</text>
</comment>
<feature type="transmembrane region" description="Helical" evidence="13">
    <location>
        <begin position="198"/>
        <end position="218"/>
    </location>
</feature>
<comment type="catalytic activity">
    <reaction evidence="12">
        <text>a 1,2-diacyl-sn-glycero-3-phospho-L-serine + H(+) = a 1,2-diacyl-sn-glycero-3-phosphoethanolamine + CO2</text>
        <dbReference type="Rhea" id="RHEA:20828"/>
        <dbReference type="ChEBI" id="CHEBI:15378"/>
        <dbReference type="ChEBI" id="CHEBI:16526"/>
        <dbReference type="ChEBI" id="CHEBI:57262"/>
        <dbReference type="ChEBI" id="CHEBI:64612"/>
        <dbReference type="EC" id="4.1.1.65"/>
    </reaction>
</comment>
<comment type="pathway">
    <text evidence="1">Lipid metabolism.</text>
</comment>
<dbReference type="KEGG" id="vcw:GJQ55_01770"/>
<comment type="subcellular location">
    <subcellularLocation>
        <location evidence="12">Cell membrane</location>
        <topology evidence="12">Peripheral membrane protein</topology>
    </subcellularLocation>
</comment>
<evidence type="ECO:0000256" key="13">
    <source>
        <dbReference type="SAM" id="Phobius"/>
    </source>
</evidence>
<evidence type="ECO:0000256" key="10">
    <source>
        <dbReference type="ARBA" id="ARBA00023264"/>
    </source>
</evidence>
<dbReference type="GO" id="GO:0004609">
    <property type="term" value="F:phosphatidylserine decarboxylase activity"/>
    <property type="evidence" value="ECO:0007669"/>
    <property type="project" value="UniProtKB-UniRule"/>
</dbReference>
<dbReference type="GO" id="GO:0006646">
    <property type="term" value="P:phosphatidylethanolamine biosynthetic process"/>
    <property type="evidence" value="ECO:0007669"/>
    <property type="project" value="UniProtKB-UniRule"/>
</dbReference>
<evidence type="ECO:0000256" key="12">
    <source>
        <dbReference type="HAMAP-Rule" id="MF_00662"/>
    </source>
</evidence>
<dbReference type="RefSeq" id="WP_228345801.1">
    <property type="nucleotide sequence ID" value="NZ_CP046056.1"/>
</dbReference>
<evidence type="ECO:0000313" key="15">
    <source>
        <dbReference type="Proteomes" id="UP000596074"/>
    </source>
</evidence>
<keyword evidence="2 12" id="KW-1003">Cell membrane</keyword>
<feature type="active site" description="Charge relay system; for autoendoproteolytic cleavage activity" evidence="12">
    <location>
        <position position="92"/>
    </location>
</feature>
<comment type="cofactor">
    <cofactor evidence="12">
        <name>pyruvate</name>
        <dbReference type="ChEBI" id="CHEBI:15361"/>
    </cofactor>
    <text evidence="12">Binds 1 pyruvoyl group covalently per subunit.</text>
</comment>
<dbReference type="PANTHER" id="PTHR10067:SF6">
    <property type="entry name" value="PHOSPHATIDYLSERINE DECARBOXYLASE PROENZYME, MITOCHONDRIAL"/>
    <property type="match status" value="1"/>
</dbReference>
<keyword evidence="13" id="KW-1133">Transmembrane helix</keyword>
<keyword evidence="13" id="KW-0812">Transmembrane</keyword>
<accession>A0A9X7YMS4</accession>
<evidence type="ECO:0000256" key="9">
    <source>
        <dbReference type="ARBA" id="ARBA00023239"/>
    </source>
</evidence>
<feature type="active site" description="Charge relay system; for autoendoproteolytic cleavage activity" evidence="12">
    <location>
        <position position="149"/>
    </location>
</feature>
<keyword evidence="8 12" id="KW-0594">Phospholipid biosynthesis</keyword>
<feature type="chain" id="PRO_5041028252" description="Phosphatidylserine decarboxylase alpha chain" evidence="12">
    <location>
        <begin position="252"/>
        <end position="291"/>
    </location>
</feature>
<keyword evidence="15" id="KW-1185">Reference proteome</keyword>
<keyword evidence="10 12" id="KW-1208">Phospholipid metabolism</keyword>
<evidence type="ECO:0000256" key="7">
    <source>
        <dbReference type="ARBA" id="ARBA00023145"/>
    </source>
</evidence>
<dbReference type="EMBL" id="CP046056">
    <property type="protein sequence ID" value="QQD23278.1"/>
    <property type="molecule type" value="Genomic_DNA"/>
</dbReference>
<dbReference type="NCBIfam" id="TIGR00163">
    <property type="entry name" value="PS_decarb"/>
    <property type="match status" value="1"/>
</dbReference>
<comment type="PTM">
    <text evidence="12">Is synthesized initially as an inactive proenzyme. Formation of the active enzyme involves a self-maturation process in which the active site pyruvoyl group is generated from an internal serine residue via an autocatalytic post-translational modification. Two non-identical subunits are generated from the proenzyme in this reaction, and the pyruvate is formed at the N-terminus of the alpha chain, which is derived from the carboxyl end of the proenzyme. The autoendoproteolytic cleavage occurs by a canonical serine protease mechanism, in which the side chain hydroxyl group of the serine supplies its oxygen atom to form the C-terminus of the beta chain, while the remainder of the serine residue undergoes an oxidative deamination to produce ammonia and the pyruvoyl prosthetic group on the alpha chain. During this reaction, the Ser that is part of the protease active site of the proenzyme becomes the pyruvoyl prosthetic group, which constitutes an essential element of the active site of the mature decarboxylase.</text>
</comment>
<feature type="site" description="Cleavage (non-hydrolytic); by autocatalysis" evidence="12">
    <location>
        <begin position="251"/>
        <end position="252"/>
    </location>
</feature>
<dbReference type="EC" id="4.1.1.65" evidence="12"/>
<protein>
    <recommendedName>
        <fullName evidence="12">Phosphatidylserine decarboxylase proenzyme</fullName>
        <ecNumber evidence="12">4.1.1.65</ecNumber>
    </recommendedName>
    <component>
        <recommendedName>
            <fullName evidence="12">Phosphatidylserine decarboxylase alpha chain</fullName>
        </recommendedName>
    </component>
    <component>
        <recommendedName>
            <fullName evidence="12">Phosphatidylserine decarboxylase beta chain</fullName>
        </recommendedName>
    </component>
</protein>